<reference evidence="1 2" key="1">
    <citation type="submission" date="2018-06" db="EMBL/GenBank/DDBJ databases">
        <title>Draft Whole-Genome Sequence of the purple photosynthetic bacterium Rhodospeudomonas palustris XCP.</title>
        <authorList>
            <person name="Rayyan A."/>
            <person name="Meyer T.E."/>
            <person name="Kyndt J.A."/>
        </authorList>
    </citation>
    <scope>NUCLEOTIDE SEQUENCE [LARGE SCALE GENOMIC DNA]</scope>
    <source>
        <strain evidence="1 2">XCP</strain>
    </source>
</reference>
<dbReference type="Pfam" id="PF02566">
    <property type="entry name" value="OsmC"/>
    <property type="match status" value="1"/>
</dbReference>
<gene>
    <name evidence="1" type="ORF">DNX69_16230</name>
</gene>
<dbReference type="InterPro" id="IPR015946">
    <property type="entry name" value="KH_dom-like_a/b"/>
</dbReference>
<dbReference type="EMBL" id="QKQS01000023">
    <property type="protein sequence ID" value="PZA10887.1"/>
    <property type="molecule type" value="Genomic_DNA"/>
</dbReference>
<dbReference type="InterPro" id="IPR052924">
    <property type="entry name" value="OsmC/Ohr_hydroprdx_reductase"/>
</dbReference>
<proteinExistence type="predicted"/>
<dbReference type="PANTHER" id="PTHR35368:SF1">
    <property type="entry name" value="HYDROPEROXIDE REDUCTASE"/>
    <property type="match status" value="1"/>
</dbReference>
<dbReference type="OrthoDB" id="5356953at2"/>
<protein>
    <submittedName>
        <fullName evidence="1">OsmC family peroxiredoxin</fullName>
    </submittedName>
</protein>
<dbReference type="Gene3D" id="3.30.300.20">
    <property type="match status" value="1"/>
</dbReference>
<dbReference type="InterPro" id="IPR003718">
    <property type="entry name" value="OsmC/Ohr_fam"/>
</dbReference>
<comment type="caution">
    <text evidence="1">The sequence shown here is derived from an EMBL/GenBank/DDBJ whole genome shotgun (WGS) entry which is preliminary data.</text>
</comment>
<dbReference type="SUPFAM" id="SSF82784">
    <property type="entry name" value="OsmC-like"/>
    <property type="match status" value="1"/>
</dbReference>
<dbReference type="PANTHER" id="PTHR35368">
    <property type="entry name" value="HYDROPEROXIDE REDUCTASE"/>
    <property type="match status" value="1"/>
</dbReference>
<dbReference type="Proteomes" id="UP000248134">
    <property type="component" value="Unassembled WGS sequence"/>
</dbReference>
<accession>A0A323UF92</accession>
<dbReference type="InterPro" id="IPR036102">
    <property type="entry name" value="OsmC/Ohrsf"/>
</dbReference>
<evidence type="ECO:0000313" key="1">
    <source>
        <dbReference type="EMBL" id="PZA10887.1"/>
    </source>
</evidence>
<organism evidence="1 2">
    <name type="scientific">Rhodopseudomonas palustris</name>
    <dbReference type="NCBI Taxonomy" id="1076"/>
    <lineage>
        <taxon>Bacteria</taxon>
        <taxon>Pseudomonadati</taxon>
        <taxon>Pseudomonadota</taxon>
        <taxon>Alphaproteobacteria</taxon>
        <taxon>Hyphomicrobiales</taxon>
        <taxon>Nitrobacteraceae</taxon>
        <taxon>Rhodopseudomonas</taxon>
    </lineage>
</organism>
<dbReference type="AlphaFoldDB" id="A0A323UF92"/>
<evidence type="ECO:0000313" key="2">
    <source>
        <dbReference type="Proteomes" id="UP000248134"/>
    </source>
</evidence>
<name>A0A323UF92_RHOPL</name>
<dbReference type="RefSeq" id="WP_110786982.1">
    <property type="nucleotide sequence ID" value="NZ_QKQS01000023.1"/>
</dbReference>
<sequence length="190" mass="20044">MTKAATAVTACLTPDSPTALTGCLAPIDKAGLDDLIAKGKADPTVIKTLKCKTIAEGRFRHLNFIRTLPPYIVDEPPGLLGDDTAPNPSEASLAALGSCLAVGIHANAVARGITVYKLEIELEGDLNITGVWGTGDLSEKPVGFTDVRAKVSFEADRPREELEALVAHARLWSPVANTFSRPVNLDVAMA</sequence>